<dbReference type="Pfam" id="PF07525">
    <property type="entry name" value="SOCS_box"/>
    <property type="match status" value="1"/>
</dbReference>
<dbReference type="EMBL" id="RHFK02000001">
    <property type="protein sequence ID" value="TWW80897.1"/>
    <property type="molecule type" value="Genomic_DNA"/>
</dbReference>
<keyword evidence="3" id="KW-0677">Repeat</keyword>
<dbReference type="Gene3D" id="1.10.750.20">
    <property type="entry name" value="SOCS box"/>
    <property type="match status" value="1"/>
</dbReference>
<dbReference type="GO" id="GO:0035556">
    <property type="term" value="P:intracellular signal transduction"/>
    <property type="evidence" value="ECO:0007669"/>
    <property type="project" value="InterPro"/>
</dbReference>
<organism evidence="8 9">
    <name type="scientific">Takifugu flavidus</name>
    <name type="common">sansaifugu</name>
    <dbReference type="NCBI Taxonomy" id="433684"/>
    <lineage>
        <taxon>Eukaryota</taxon>
        <taxon>Metazoa</taxon>
        <taxon>Chordata</taxon>
        <taxon>Craniata</taxon>
        <taxon>Vertebrata</taxon>
        <taxon>Euteleostomi</taxon>
        <taxon>Actinopterygii</taxon>
        <taxon>Neopterygii</taxon>
        <taxon>Teleostei</taxon>
        <taxon>Neoteleostei</taxon>
        <taxon>Acanthomorphata</taxon>
        <taxon>Eupercaria</taxon>
        <taxon>Tetraodontiformes</taxon>
        <taxon>Tetradontoidea</taxon>
        <taxon>Tetraodontidae</taxon>
        <taxon>Takifugu</taxon>
    </lineage>
</organism>
<name>A0A5C6PRB0_9TELE</name>
<keyword evidence="4" id="KW-0833">Ubl conjugation pathway</keyword>
<dbReference type="PANTHER" id="PTHR24136:SF17">
    <property type="entry name" value="ANKYRIN REPEAT AND SOCS BOX PROTEIN 9"/>
    <property type="match status" value="1"/>
</dbReference>
<dbReference type="FunFam" id="1.10.750.20:FF:000001">
    <property type="entry name" value="Ankyrin repeat and SOCS box containing 1"/>
    <property type="match status" value="1"/>
</dbReference>
<dbReference type="PROSITE" id="PS50225">
    <property type="entry name" value="SOCS"/>
    <property type="match status" value="1"/>
</dbReference>
<dbReference type="GO" id="GO:0016567">
    <property type="term" value="P:protein ubiquitination"/>
    <property type="evidence" value="ECO:0007669"/>
    <property type="project" value="UniProtKB-UniPathway"/>
</dbReference>
<dbReference type="SUPFAM" id="SSF48403">
    <property type="entry name" value="Ankyrin repeat"/>
    <property type="match status" value="1"/>
</dbReference>
<protein>
    <submittedName>
        <fullName evidence="8">Ankyrin repeat and SOCS box protein 9</fullName>
    </submittedName>
</protein>
<dbReference type="PROSITE" id="PS50297">
    <property type="entry name" value="ANK_REP_REGION"/>
    <property type="match status" value="5"/>
</dbReference>
<evidence type="ECO:0000256" key="4">
    <source>
        <dbReference type="ARBA" id="ARBA00022786"/>
    </source>
</evidence>
<evidence type="ECO:0000256" key="2">
    <source>
        <dbReference type="ARBA" id="ARBA00005949"/>
    </source>
</evidence>
<evidence type="ECO:0000256" key="5">
    <source>
        <dbReference type="ARBA" id="ARBA00023043"/>
    </source>
</evidence>
<dbReference type="InterPro" id="IPR002110">
    <property type="entry name" value="Ankyrin_rpt"/>
</dbReference>
<accession>A0A5C6PRB0</accession>
<dbReference type="PROSITE" id="PS50088">
    <property type="entry name" value="ANK_REPEAT"/>
    <property type="match status" value="5"/>
</dbReference>
<dbReference type="InterPro" id="IPR036770">
    <property type="entry name" value="Ankyrin_rpt-contain_sf"/>
</dbReference>
<dbReference type="InterPro" id="IPR001496">
    <property type="entry name" value="SOCS_box"/>
</dbReference>
<dbReference type="PANTHER" id="PTHR24136">
    <property type="entry name" value="SOWAH (DROSOPHILA) HOMOLOG"/>
    <property type="match status" value="1"/>
</dbReference>
<feature type="repeat" description="ANK" evidence="6">
    <location>
        <begin position="83"/>
        <end position="115"/>
    </location>
</feature>
<keyword evidence="5 6" id="KW-0040">ANK repeat</keyword>
<dbReference type="FunFam" id="1.25.40.20:FF:000016">
    <property type="entry name" value="Ankyrin repeat and SOCS box containing 5"/>
    <property type="match status" value="1"/>
</dbReference>
<gene>
    <name evidence="8" type="ORF">D4764_01G0007120</name>
</gene>
<dbReference type="CDD" id="cd03716">
    <property type="entry name" value="SOCS_ASB_like"/>
    <property type="match status" value="1"/>
</dbReference>
<feature type="repeat" description="ANK" evidence="6">
    <location>
        <begin position="181"/>
        <end position="213"/>
    </location>
</feature>
<evidence type="ECO:0000313" key="8">
    <source>
        <dbReference type="EMBL" id="TWW80897.1"/>
    </source>
</evidence>
<evidence type="ECO:0000256" key="3">
    <source>
        <dbReference type="ARBA" id="ARBA00022737"/>
    </source>
</evidence>
<dbReference type="Pfam" id="PF00023">
    <property type="entry name" value="Ank"/>
    <property type="match status" value="1"/>
</dbReference>
<evidence type="ECO:0000256" key="1">
    <source>
        <dbReference type="ARBA" id="ARBA00004906"/>
    </source>
</evidence>
<dbReference type="InterPro" id="IPR036036">
    <property type="entry name" value="SOCS_box-like_dom_sf"/>
</dbReference>
<reference evidence="8 9" key="1">
    <citation type="submission" date="2019-04" db="EMBL/GenBank/DDBJ databases">
        <title>Chromosome genome assembly for Takifugu flavidus.</title>
        <authorList>
            <person name="Xiao S."/>
        </authorList>
    </citation>
    <scope>NUCLEOTIDE SEQUENCE [LARGE SCALE GENOMIC DNA]</scope>
    <source>
        <strain evidence="8">HTHZ2018</strain>
        <tissue evidence="8">Muscle</tissue>
    </source>
</reference>
<evidence type="ECO:0000259" key="7">
    <source>
        <dbReference type="PROSITE" id="PS50225"/>
    </source>
</evidence>
<evidence type="ECO:0000313" key="9">
    <source>
        <dbReference type="Proteomes" id="UP000324091"/>
    </source>
</evidence>
<proteinExistence type="inferred from homology"/>
<dbReference type="GO" id="GO:0045732">
    <property type="term" value="P:positive regulation of protein catabolic process"/>
    <property type="evidence" value="ECO:0007669"/>
    <property type="project" value="TreeGrafter"/>
</dbReference>
<sequence>MSAGRRETPQNRTCQDAVLFSNSLMSGEWLLAVPLQLEPIHPFTGWDVESDWSPLHDAAFNGRVLALQGLIGQGTCVNLSTLDRVSPLHGACARGHLACADLLIQNGANVNGSTVDGVTPLSEACARGHVTMASLLLQRGANPSGSDHTNSPIHRAAAKGHPECMEPLVRHGADVDQVIEQQGSPLHVACSNQHLSTVKKLLELGACVNSSVRGESPLHIAARLSSPELASVLLDHGAAPSPRNWEGKRPLDLAPPDSPVERLLRQGEVSPLMQLCRLHIRRTLGKWRLRSIDELHLPADIKRYLLYQSNTGGEPTHRY</sequence>
<feature type="domain" description="SOCS box" evidence="7">
    <location>
        <begin position="260"/>
        <end position="311"/>
    </location>
</feature>
<comment type="pathway">
    <text evidence="1">Protein modification; protein ubiquitination.</text>
</comment>
<keyword evidence="9" id="KW-1185">Reference proteome</keyword>
<feature type="repeat" description="ANK" evidence="6">
    <location>
        <begin position="116"/>
        <end position="148"/>
    </location>
</feature>
<dbReference type="SUPFAM" id="SSF158235">
    <property type="entry name" value="SOCS box-like"/>
    <property type="match status" value="1"/>
</dbReference>
<dbReference type="Pfam" id="PF12796">
    <property type="entry name" value="Ank_2"/>
    <property type="match status" value="2"/>
</dbReference>
<feature type="repeat" description="ANK" evidence="6">
    <location>
        <begin position="213"/>
        <end position="245"/>
    </location>
</feature>
<dbReference type="AlphaFoldDB" id="A0A5C6PRB0"/>
<dbReference type="SMART" id="SM00969">
    <property type="entry name" value="SOCS_box"/>
    <property type="match status" value="1"/>
</dbReference>
<dbReference type="Proteomes" id="UP000324091">
    <property type="component" value="Chromosome 1"/>
</dbReference>
<dbReference type="InterPro" id="IPR051573">
    <property type="entry name" value="Ankyrin-SOCS_box_domain"/>
</dbReference>
<dbReference type="UniPathway" id="UPA00143"/>
<feature type="repeat" description="ANK" evidence="6">
    <location>
        <begin position="148"/>
        <end position="180"/>
    </location>
</feature>
<comment type="similarity">
    <text evidence="2">Belongs to the ankyrin SOCS box (ASB) family.</text>
</comment>
<dbReference type="SMART" id="SM00248">
    <property type="entry name" value="ANK"/>
    <property type="match status" value="6"/>
</dbReference>
<comment type="caution">
    <text evidence="8">The sequence shown here is derived from an EMBL/GenBank/DDBJ whole genome shotgun (WGS) entry which is preliminary data.</text>
</comment>
<dbReference type="Gene3D" id="1.25.40.20">
    <property type="entry name" value="Ankyrin repeat-containing domain"/>
    <property type="match status" value="1"/>
</dbReference>
<evidence type="ECO:0000256" key="6">
    <source>
        <dbReference type="PROSITE-ProRule" id="PRU00023"/>
    </source>
</evidence>